<evidence type="ECO:0000313" key="2">
    <source>
        <dbReference type="EMBL" id="PAV86961.1"/>
    </source>
</evidence>
<dbReference type="EMBL" id="LIAE01006615">
    <property type="protein sequence ID" value="PAV86961.1"/>
    <property type="molecule type" value="Genomic_DNA"/>
</dbReference>
<comment type="caution">
    <text evidence="2">The sequence shown here is derived from an EMBL/GenBank/DDBJ whole genome shotgun (WGS) entry which is preliminary data.</text>
</comment>
<dbReference type="AlphaFoldDB" id="A0A2A2LL48"/>
<proteinExistence type="predicted"/>
<sequence length="89" mass="10059">MGGFWERLVASVKQAFQKSFGKQPLSMDAMQTAVVEIEGILNGRPLTYMSPEALTQLRPMTPTTTDQPQSRLHFKPGNKPSSHYRVPRR</sequence>
<evidence type="ECO:0008006" key="4">
    <source>
        <dbReference type="Google" id="ProtNLM"/>
    </source>
</evidence>
<dbReference type="OrthoDB" id="5871302at2759"/>
<feature type="region of interest" description="Disordered" evidence="1">
    <location>
        <begin position="60"/>
        <end position="89"/>
    </location>
</feature>
<dbReference type="Proteomes" id="UP000218231">
    <property type="component" value="Unassembled WGS sequence"/>
</dbReference>
<evidence type="ECO:0000256" key="1">
    <source>
        <dbReference type="SAM" id="MobiDB-lite"/>
    </source>
</evidence>
<keyword evidence="3" id="KW-1185">Reference proteome</keyword>
<dbReference type="STRING" id="2018661.A0A2A2LL48"/>
<reference evidence="2 3" key="1">
    <citation type="journal article" date="2017" name="Curr. Biol.">
        <title>Genome architecture and evolution of a unichromosomal asexual nematode.</title>
        <authorList>
            <person name="Fradin H."/>
            <person name="Zegar C."/>
            <person name="Gutwein M."/>
            <person name="Lucas J."/>
            <person name="Kovtun M."/>
            <person name="Corcoran D."/>
            <person name="Baugh L.R."/>
            <person name="Kiontke K."/>
            <person name="Gunsalus K."/>
            <person name="Fitch D.H."/>
            <person name="Piano F."/>
        </authorList>
    </citation>
    <scope>NUCLEOTIDE SEQUENCE [LARGE SCALE GENOMIC DNA]</scope>
    <source>
        <strain evidence="2">PF1309</strain>
    </source>
</reference>
<protein>
    <recommendedName>
        <fullName evidence="4">Integrase catalytic domain-containing protein</fullName>
    </recommendedName>
</protein>
<organism evidence="2 3">
    <name type="scientific">Diploscapter pachys</name>
    <dbReference type="NCBI Taxonomy" id="2018661"/>
    <lineage>
        <taxon>Eukaryota</taxon>
        <taxon>Metazoa</taxon>
        <taxon>Ecdysozoa</taxon>
        <taxon>Nematoda</taxon>
        <taxon>Chromadorea</taxon>
        <taxon>Rhabditida</taxon>
        <taxon>Rhabditina</taxon>
        <taxon>Rhabditomorpha</taxon>
        <taxon>Rhabditoidea</taxon>
        <taxon>Rhabditidae</taxon>
        <taxon>Diploscapter</taxon>
    </lineage>
</organism>
<evidence type="ECO:0000313" key="3">
    <source>
        <dbReference type="Proteomes" id="UP000218231"/>
    </source>
</evidence>
<accession>A0A2A2LL48</accession>
<gene>
    <name evidence="2" type="ORF">WR25_21969</name>
</gene>
<name>A0A2A2LL48_9BILA</name>
<feature type="compositionally biased region" description="Polar residues" evidence="1">
    <location>
        <begin position="61"/>
        <end position="70"/>
    </location>
</feature>